<dbReference type="Proteomes" id="UP000224336">
    <property type="component" value="Segment"/>
</dbReference>
<proteinExistence type="predicted"/>
<accession>A0A192Y5V7</accession>
<gene>
    <name evidence="1" type="ORF">KTN4_345</name>
</gene>
<dbReference type="EMBL" id="KU521356">
    <property type="protein sequence ID" value="ANM45103.1"/>
    <property type="molecule type" value="Genomic_DNA"/>
</dbReference>
<reference evidence="1 2" key="1">
    <citation type="journal article" date="2016" name="Sci. Rep.">
        <title>A proposed integrated approach for the preclinical evaluation of phage therapy in Pseudomonas infections.</title>
        <authorList>
            <person name="Danis-Wlodarczyk K."/>
            <person name="Vandenheuvel D."/>
            <person name="Jang H.B."/>
            <person name="Briers Y."/>
            <person name="Olszak T."/>
            <person name="Arabski M."/>
            <person name="Wasik S."/>
            <person name="Drabik M."/>
            <person name="Higgins G."/>
            <person name="Tyrrell J."/>
            <person name="Harvey B.J."/>
            <person name="Noben J.P."/>
            <person name="Lavigne R."/>
            <person name="Drulis-Kawa Z."/>
        </authorList>
    </citation>
    <scope>NUCLEOTIDE SEQUENCE [LARGE SCALE GENOMIC DNA]</scope>
</reference>
<evidence type="ECO:0000313" key="1">
    <source>
        <dbReference type="EMBL" id="ANM45103.1"/>
    </source>
</evidence>
<sequence length="132" mass="15294">MSLLNILNTVAAANGLVHNFLECDESYKKVVDKLPSKLHQLIQRCENHRITITPYQVLLTELSKLDREVDDFNITYLNDTDVSFSYTSFRYQYVDEDRITHIFIASEKIEQVRSFVLLAKLTGYNVTVNTCI</sequence>
<protein>
    <submittedName>
        <fullName evidence="1">Uncharacterized protein</fullName>
    </submittedName>
</protein>
<name>A0A192Y5V7_9CAUD</name>
<organism evidence="1 2">
    <name type="scientific">Pseudomonas phage KTN4</name>
    <dbReference type="NCBI Taxonomy" id="1862701"/>
    <lineage>
        <taxon>Viruses</taxon>
        <taxon>Duplodnaviria</taxon>
        <taxon>Heunggongvirae</taxon>
        <taxon>Uroviricota</taxon>
        <taxon>Caudoviricetes</taxon>
        <taxon>Chimalliviridae</taxon>
        <taxon>Phikzvirus</taxon>
        <taxon>Phikzvirus phiKZ</taxon>
    </lineage>
</organism>
<evidence type="ECO:0000313" key="2">
    <source>
        <dbReference type="Proteomes" id="UP000224336"/>
    </source>
</evidence>